<keyword evidence="2" id="KW-1185">Reference proteome</keyword>
<sequence length="107" mass="11034">GLSTVGRRSSIGGLPFPDVTFMLRGDVPVNRIVEVTTCFPGATPWPSVIFVFNGLPSSCLASPGPGFQIAADMGSDAVCGGGAARTTFLADAGLDYYLVSCRPCFAL</sequence>
<comment type="caution">
    <text evidence="1">The sequence shown here is derived from an EMBL/GenBank/DDBJ whole genome shotgun (WGS) entry which is preliminary data.</text>
</comment>
<proteinExistence type="predicted"/>
<dbReference type="AlphaFoldDB" id="A0A699ZI81"/>
<name>A0A699ZI81_HAELA</name>
<reference evidence="1 2" key="1">
    <citation type="submission" date="2020-02" db="EMBL/GenBank/DDBJ databases">
        <title>Draft genome sequence of Haematococcus lacustris strain NIES-144.</title>
        <authorList>
            <person name="Morimoto D."/>
            <person name="Nakagawa S."/>
            <person name="Yoshida T."/>
            <person name="Sawayama S."/>
        </authorList>
    </citation>
    <scope>NUCLEOTIDE SEQUENCE [LARGE SCALE GENOMIC DNA]</scope>
    <source>
        <strain evidence="1 2">NIES-144</strain>
    </source>
</reference>
<accession>A0A699ZI81</accession>
<protein>
    <submittedName>
        <fullName evidence="1">Uncharacterized protein</fullName>
    </submittedName>
</protein>
<evidence type="ECO:0000313" key="2">
    <source>
        <dbReference type="Proteomes" id="UP000485058"/>
    </source>
</evidence>
<organism evidence="1 2">
    <name type="scientific">Haematococcus lacustris</name>
    <name type="common">Green alga</name>
    <name type="synonym">Haematococcus pluvialis</name>
    <dbReference type="NCBI Taxonomy" id="44745"/>
    <lineage>
        <taxon>Eukaryota</taxon>
        <taxon>Viridiplantae</taxon>
        <taxon>Chlorophyta</taxon>
        <taxon>core chlorophytes</taxon>
        <taxon>Chlorophyceae</taxon>
        <taxon>CS clade</taxon>
        <taxon>Chlamydomonadales</taxon>
        <taxon>Haematococcaceae</taxon>
        <taxon>Haematococcus</taxon>
    </lineage>
</organism>
<feature type="non-terminal residue" evidence="1">
    <location>
        <position position="1"/>
    </location>
</feature>
<evidence type="ECO:0000313" key="1">
    <source>
        <dbReference type="EMBL" id="GFH18564.1"/>
    </source>
</evidence>
<gene>
    <name evidence="1" type="ORF">HaLaN_15390</name>
</gene>
<dbReference type="Proteomes" id="UP000485058">
    <property type="component" value="Unassembled WGS sequence"/>
</dbReference>
<dbReference type="EMBL" id="BLLF01001320">
    <property type="protein sequence ID" value="GFH18564.1"/>
    <property type="molecule type" value="Genomic_DNA"/>
</dbReference>